<dbReference type="PROSITE" id="PS50089">
    <property type="entry name" value="ZF_RING_2"/>
    <property type="match status" value="1"/>
</dbReference>
<dbReference type="InterPro" id="IPR037275">
    <property type="entry name" value="Znf_CTCHY_sf"/>
</dbReference>
<dbReference type="GO" id="GO:0006511">
    <property type="term" value="P:ubiquitin-dependent protein catabolic process"/>
    <property type="evidence" value="ECO:0007669"/>
    <property type="project" value="TreeGrafter"/>
</dbReference>
<dbReference type="SUPFAM" id="SSF161245">
    <property type="entry name" value="Zinc hairpin stack"/>
    <property type="match status" value="1"/>
</dbReference>
<evidence type="ECO:0000256" key="3">
    <source>
        <dbReference type="ARBA" id="ARBA00022833"/>
    </source>
</evidence>
<proteinExistence type="predicted"/>
<dbReference type="GO" id="GO:0005634">
    <property type="term" value="C:nucleus"/>
    <property type="evidence" value="ECO:0007669"/>
    <property type="project" value="TreeGrafter"/>
</dbReference>
<protein>
    <submittedName>
        <fullName evidence="9">Chy and ring finger domain-containing protein</fullName>
    </submittedName>
</protein>
<accession>A0A084G6X1</accession>
<dbReference type="Pfam" id="PF05495">
    <property type="entry name" value="zf-CHY"/>
    <property type="match status" value="1"/>
</dbReference>
<dbReference type="PROSITE" id="PS51266">
    <property type="entry name" value="ZF_CHY"/>
    <property type="match status" value="1"/>
</dbReference>
<feature type="region of interest" description="Disordered" evidence="5">
    <location>
        <begin position="155"/>
        <end position="176"/>
    </location>
</feature>
<dbReference type="PROSITE" id="PS51270">
    <property type="entry name" value="ZF_CTCHY"/>
    <property type="match status" value="1"/>
</dbReference>
<dbReference type="VEuPathDB" id="FungiDB:SAPIO_CDS5168"/>
<evidence type="ECO:0000256" key="4">
    <source>
        <dbReference type="PROSITE-ProRule" id="PRU00601"/>
    </source>
</evidence>
<dbReference type="OMA" id="METQFRN"/>
<dbReference type="PANTHER" id="PTHR21319">
    <property type="entry name" value="RING FINGER AND CHY ZINC FINGER DOMAIN-CONTAINING PROTEIN 1"/>
    <property type="match status" value="1"/>
</dbReference>
<sequence>MSSLVSEFIINPVLRQARRLSEISRAAPEQPARVDNHATTTPPRPGAPPQVIDSHAIVDSPPTPRPATSSTQSTSVESPQTEDARPWVYPEPPVTPTRDQTPGTATATMPVAVSEPLPEDDGMGRLRQRLITIQSMDVPSVEKARLMHDALMEGYRNSQRQGKDGESVSPPRPIPAGEAWEQSLALSPLDALKFWQHPLGEVSPSEKFILTADDVKPTYAVVEGQVSTTILGCQHYRRNVKPQCSTCHKWYSCRFCHDAAEDHALIRKDTKNMLCMLCACPQRASDTCINCGATAARYYCNICKFWDDHPLKNIYHCNDCGICRRGIGLGKDFFHCKTCCACISIATLGSHKCIERSTDCNCPICGEYMFTSPKPLIFMPCGHSIHKKCYQEYGKTSYKCPICNKAFRNMESQFRNLDAAIQSQPMPPEFQDTKATVLCNDCCAKSTTKYHWLGLKCMICHSYNTVELQILGGNSHHPVPNAPDAQARQDVATPAQSQALLAAGQEGNGESSTEQATGAMAVRRRYSSHDQEIRYAIDPRLARSLSPGHGMEIPIAAASGTAEDDLGEDMLGFWSRDGGNGAAYSDDDDPGSYYDDSDSLPDLNEEEEDDEDSDDDILLIGHR</sequence>
<keyword evidence="2 4" id="KW-0863">Zinc-finger</keyword>
<keyword evidence="3" id="KW-0862">Zinc</keyword>
<dbReference type="InterPro" id="IPR008913">
    <property type="entry name" value="Znf_CHY"/>
</dbReference>
<evidence type="ECO:0000259" key="6">
    <source>
        <dbReference type="PROSITE" id="PS50089"/>
    </source>
</evidence>
<gene>
    <name evidence="9" type="ORF">SAPIO_CDS5168</name>
</gene>
<feature type="compositionally biased region" description="Acidic residues" evidence="5">
    <location>
        <begin position="585"/>
        <end position="617"/>
    </location>
</feature>
<dbReference type="PANTHER" id="PTHR21319:SF0">
    <property type="entry name" value="AND RING FINGER DOMAIN PROTEIN, PUTATIVE (AFU_ORTHOLOGUE AFUA_1G08900)-RELATED"/>
    <property type="match status" value="1"/>
</dbReference>
<evidence type="ECO:0000256" key="1">
    <source>
        <dbReference type="ARBA" id="ARBA00022723"/>
    </source>
</evidence>
<dbReference type="GO" id="GO:0061630">
    <property type="term" value="F:ubiquitin protein ligase activity"/>
    <property type="evidence" value="ECO:0007669"/>
    <property type="project" value="TreeGrafter"/>
</dbReference>
<dbReference type="SUPFAM" id="SSF57850">
    <property type="entry name" value="RING/U-box"/>
    <property type="match status" value="1"/>
</dbReference>
<evidence type="ECO:0000259" key="7">
    <source>
        <dbReference type="PROSITE" id="PS51266"/>
    </source>
</evidence>
<dbReference type="RefSeq" id="XP_016642882.1">
    <property type="nucleotide sequence ID" value="XM_016787551.1"/>
</dbReference>
<dbReference type="SMART" id="SM00184">
    <property type="entry name" value="RING"/>
    <property type="match status" value="1"/>
</dbReference>
<dbReference type="InterPro" id="IPR017921">
    <property type="entry name" value="Znf_CTCHY"/>
</dbReference>
<dbReference type="Proteomes" id="UP000028545">
    <property type="component" value="Unassembled WGS sequence"/>
</dbReference>
<keyword evidence="10" id="KW-1185">Reference proteome</keyword>
<dbReference type="InterPro" id="IPR037274">
    <property type="entry name" value="Znf_CHY_sf"/>
</dbReference>
<evidence type="ECO:0000256" key="5">
    <source>
        <dbReference type="SAM" id="MobiDB-lite"/>
    </source>
</evidence>
<organism evidence="9 10">
    <name type="scientific">Pseudallescheria apiosperma</name>
    <name type="common">Scedosporium apiospermum</name>
    <dbReference type="NCBI Taxonomy" id="563466"/>
    <lineage>
        <taxon>Eukaryota</taxon>
        <taxon>Fungi</taxon>
        <taxon>Dikarya</taxon>
        <taxon>Ascomycota</taxon>
        <taxon>Pezizomycotina</taxon>
        <taxon>Sordariomycetes</taxon>
        <taxon>Hypocreomycetidae</taxon>
        <taxon>Microascales</taxon>
        <taxon>Microascaceae</taxon>
        <taxon>Scedosporium</taxon>
    </lineage>
</organism>
<comment type="caution">
    <text evidence="9">The sequence shown here is derived from an EMBL/GenBank/DDBJ whole genome shotgun (WGS) entry which is preliminary data.</text>
</comment>
<feature type="domain" description="RING-type" evidence="6">
    <location>
        <begin position="362"/>
        <end position="404"/>
    </location>
</feature>
<dbReference type="Gene3D" id="2.20.28.10">
    <property type="match status" value="1"/>
</dbReference>
<feature type="domain" description="CHY-type" evidence="7">
    <location>
        <begin position="226"/>
        <end position="293"/>
    </location>
</feature>
<feature type="domain" description="CTCHY-type" evidence="8">
    <location>
        <begin position="295"/>
        <end position="361"/>
    </location>
</feature>
<dbReference type="KEGG" id="sapo:SAPIO_CDS5168"/>
<name>A0A084G6X1_PSEDA</name>
<dbReference type="Pfam" id="PF14599">
    <property type="entry name" value="zinc_ribbon_6"/>
    <property type="match status" value="1"/>
</dbReference>
<feature type="region of interest" description="Disordered" evidence="5">
    <location>
        <begin position="502"/>
        <end position="524"/>
    </location>
</feature>
<feature type="region of interest" description="Disordered" evidence="5">
    <location>
        <begin position="574"/>
        <end position="623"/>
    </location>
</feature>
<dbReference type="SUPFAM" id="SSF161219">
    <property type="entry name" value="CHY zinc finger-like"/>
    <property type="match status" value="1"/>
</dbReference>
<dbReference type="GeneID" id="27724240"/>
<dbReference type="InterPro" id="IPR013083">
    <property type="entry name" value="Znf_RING/FYVE/PHD"/>
</dbReference>
<evidence type="ECO:0000259" key="8">
    <source>
        <dbReference type="PROSITE" id="PS51270"/>
    </source>
</evidence>
<dbReference type="CDD" id="cd16464">
    <property type="entry name" value="RING-H2_Pirh2-like"/>
    <property type="match status" value="1"/>
</dbReference>
<dbReference type="InterPro" id="IPR001841">
    <property type="entry name" value="Znf_RING"/>
</dbReference>
<evidence type="ECO:0000256" key="2">
    <source>
        <dbReference type="ARBA" id="ARBA00022771"/>
    </source>
</evidence>
<dbReference type="GO" id="GO:0016567">
    <property type="term" value="P:protein ubiquitination"/>
    <property type="evidence" value="ECO:0007669"/>
    <property type="project" value="TreeGrafter"/>
</dbReference>
<evidence type="ECO:0000313" key="9">
    <source>
        <dbReference type="EMBL" id="KEZ43083.1"/>
    </source>
</evidence>
<dbReference type="GO" id="GO:0008270">
    <property type="term" value="F:zinc ion binding"/>
    <property type="evidence" value="ECO:0007669"/>
    <property type="project" value="UniProtKB-KW"/>
</dbReference>
<keyword evidence="1" id="KW-0479">Metal-binding</keyword>
<dbReference type="Pfam" id="PF13639">
    <property type="entry name" value="zf-RING_2"/>
    <property type="match status" value="1"/>
</dbReference>
<dbReference type="Gene3D" id="3.30.40.10">
    <property type="entry name" value="Zinc/RING finger domain, C3HC4 (zinc finger)"/>
    <property type="match status" value="1"/>
</dbReference>
<dbReference type="HOGENOM" id="CLU_013368_4_3_1"/>
<dbReference type="OrthoDB" id="411372at2759"/>
<dbReference type="AlphaFoldDB" id="A0A084G6X1"/>
<reference evidence="9 10" key="1">
    <citation type="journal article" date="2014" name="Genome Announc.">
        <title>Draft genome sequence of the pathogenic fungus Scedosporium apiospermum.</title>
        <authorList>
            <person name="Vandeputte P."/>
            <person name="Ghamrawi S."/>
            <person name="Rechenmann M."/>
            <person name="Iltis A."/>
            <person name="Giraud S."/>
            <person name="Fleury M."/>
            <person name="Thornton C."/>
            <person name="Delhaes L."/>
            <person name="Meyer W."/>
            <person name="Papon N."/>
            <person name="Bouchara J.P."/>
        </authorList>
    </citation>
    <scope>NUCLEOTIDE SEQUENCE [LARGE SCALE GENOMIC DNA]</scope>
    <source>
        <strain evidence="9 10">IHEM 14462</strain>
    </source>
</reference>
<evidence type="ECO:0000313" key="10">
    <source>
        <dbReference type="Proteomes" id="UP000028545"/>
    </source>
</evidence>
<feature type="compositionally biased region" description="Low complexity" evidence="5">
    <location>
        <begin position="66"/>
        <end position="75"/>
    </location>
</feature>
<feature type="region of interest" description="Disordered" evidence="5">
    <location>
        <begin position="25"/>
        <end position="105"/>
    </location>
</feature>
<dbReference type="EMBL" id="JOWA01000097">
    <property type="protein sequence ID" value="KEZ43083.1"/>
    <property type="molecule type" value="Genomic_DNA"/>
</dbReference>
<dbReference type="InterPro" id="IPR039512">
    <property type="entry name" value="RCHY1_zinc-ribbon"/>
</dbReference>